<evidence type="ECO:0000313" key="4">
    <source>
        <dbReference type="EMBL" id="BAJ63969.1"/>
    </source>
</evidence>
<keyword evidence="2" id="KW-0472">Membrane</keyword>
<evidence type="ECO:0000259" key="3">
    <source>
        <dbReference type="Pfam" id="PF13240"/>
    </source>
</evidence>
<keyword evidence="5" id="KW-1185">Reference proteome</keyword>
<dbReference type="EMBL" id="AP012029">
    <property type="protein sequence ID" value="BAJ63969.1"/>
    <property type="molecule type" value="Genomic_DNA"/>
</dbReference>
<dbReference type="eggNOG" id="ENOG5033BA3">
    <property type="taxonomic scope" value="Bacteria"/>
</dbReference>
<evidence type="ECO:0000313" key="5">
    <source>
        <dbReference type="Proteomes" id="UP000008922"/>
    </source>
</evidence>
<dbReference type="AlphaFoldDB" id="E8N6A5"/>
<sequence length="171" mass="19032">MDAGSLLIILAVTVIVGAFIARPFFVVEKKSRVPLVNNPVEHQYSALLAEKERLAQALQELDFDNALGKIPQEDYPLMRAALLKQAAEVLQALEKLEQEIGFHGVSVEKEVPGAVQVEQSSDDIEELIRLRRKQRQERSSGFCSKCGNPVQKSDRFCPRCGNALVMLGEEK</sequence>
<dbReference type="RefSeq" id="WP_013560342.1">
    <property type="nucleotide sequence ID" value="NC_014960.1"/>
</dbReference>
<protein>
    <recommendedName>
        <fullName evidence="3">Zinc-ribbon domain-containing protein</fullName>
    </recommendedName>
</protein>
<dbReference type="OrthoDB" id="164799at2"/>
<proteinExistence type="predicted"/>
<organism evidence="4 5">
    <name type="scientific">Anaerolinea thermophila (strain DSM 14523 / JCM 11388 / NBRC 100420 / UNI-1)</name>
    <dbReference type="NCBI Taxonomy" id="926569"/>
    <lineage>
        <taxon>Bacteria</taxon>
        <taxon>Bacillati</taxon>
        <taxon>Chloroflexota</taxon>
        <taxon>Anaerolineae</taxon>
        <taxon>Anaerolineales</taxon>
        <taxon>Anaerolineaceae</taxon>
        <taxon>Anaerolinea</taxon>
    </lineage>
</organism>
<keyword evidence="2" id="KW-0812">Transmembrane</keyword>
<feature type="transmembrane region" description="Helical" evidence="2">
    <location>
        <begin position="6"/>
        <end position="25"/>
    </location>
</feature>
<evidence type="ECO:0000256" key="1">
    <source>
        <dbReference type="SAM" id="Coils"/>
    </source>
</evidence>
<dbReference type="STRING" id="926569.ANT_19430"/>
<dbReference type="Proteomes" id="UP000008922">
    <property type="component" value="Chromosome"/>
</dbReference>
<dbReference type="HOGENOM" id="CLU_1559774_0_0_0"/>
<accession>E8N6A5</accession>
<evidence type="ECO:0000256" key="2">
    <source>
        <dbReference type="SAM" id="Phobius"/>
    </source>
</evidence>
<feature type="coiled-coil region" evidence="1">
    <location>
        <begin position="79"/>
        <end position="137"/>
    </location>
</feature>
<keyword evidence="1" id="KW-0175">Coiled coil</keyword>
<reference evidence="4 5" key="1">
    <citation type="submission" date="2010-12" db="EMBL/GenBank/DDBJ databases">
        <title>Whole genome sequence of Anaerolinea thermophila UNI-1.</title>
        <authorList>
            <person name="Narita-Yamada S."/>
            <person name="Kishi E."/>
            <person name="Watanabe Y."/>
            <person name="Takasaki K."/>
            <person name="Ankai A."/>
            <person name="Oguchi A."/>
            <person name="Fukui S."/>
            <person name="Takahashi M."/>
            <person name="Yashiro I."/>
            <person name="Hosoyama A."/>
            <person name="Sekiguchi Y."/>
            <person name="Hanada S."/>
            <person name="Fujita N."/>
        </authorList>
    </citation>
    <scope>NUCLEOTIDE SEQUENCE [LARGE SCALE GENOMIC DNA]</scope>
    <source>
        <strain evidence="5">DSM 14523 / JCM 11388 / NBRC 100420 / UNI-1</strain>
    </source>
</reference>
<dbReference type="InterPro" id="IPR026870">
    <property type="entry name" value="Zinc_ribbon_dom"/>
</dbReference>
<dbReference type="KEGG" id="atm:ANT_19430"/>
<dbReference type="Pfam" id="PF13240">
    <property type="entry name" value="Zn_Ribbon_1"/>
    <property type="match status" value="1"/>
</dbReference>
<name>E8N6A5_ANATU</name>
<keyword evidence="2" id="KW-1133">Transmembrane helix</keyword>
<gene>
    <name evidence="4" type="ordered locus">ANT_19430</name>
</gene>
<feature type="domain" description="Zinc-ribbon" evidence="3">
    <location>
        <begin position="142"/>
        <end position="164"/>
    </location>
</feature>
<dbReference type="InParanoid" id="E8N6A5"/>